<comment type="caution">
    <text evidence="8">The sequence shown here is derived from an EMBL/GenBank/DDBJ whole genome shotgun (WGS) entry which is preliminary data.</text>
</comment>
<dbReference type="GO" id="GO:0004152">
    <property type="term" value="F:dihydroorotate dehydrogenase activity"/>
    <property type="evidence" value="ECO:0007669"/>
    <property type="project" value="TreeGrafter"/>
</dbReference>
<evidence type="ECO:0000256" key="3">
    <source>
        <dbReference type="ARBA" id="ARBA00022630"/>
    </source>
</evidence>
<protein>
    <recommendedName>
        <fullName evidence="7">Dihydroorotate dehydrogenase catalytic domain-containing protein</fullName>
    </recommendedName>
</protein>
<organism evidence="8 9">
    <name type="scientific">Demequina lignilytica</name>
    <dbReference type="NCBI Taxonomy" id="3051663"/>
    <lineage>
        <taxon>Bacteria</taxon>
        <taxon>Bacillati</taxon>
        <taxon>Actinomycetota</taxon>
        <taxon>Actinomycetes</taxon>
        <taxon>Micrococcales</taxon>
        <taxon>Demequinaceae</taxon>
        <taxon>Demequina</taxon>
    </lineage>
</organism>
<dbReference type="SUPFAM" id="SSF51395">
    <property type="entry name" value="FMN-linked oxidoreductases"/>
    <property type="match status" value="1"/>
</dbReference>
<dbReference type="RefSeq" id="WP_301159233.1">
    <property type="nucleotide sequence ID" value="NZ_JAUHQB010000001.1"/>
</dbReference>
<dbReference type="Gene3D" id="3.20.20.70">
    <property type="entry name" value="Aldolase class I"/>
    <property type="match status" value="1"/>
</dbReference>
<keyword evidence="5" id="KW-0665">Pyrimidine biosynthesis</keyword>
<dbReference type="GO" id="GO:0006221">
    <property type="term" value="P:pyrimidine nucleotide biosynthetic process"/>
    <property type="evidence" value="ECO:0007669"/>
    <property type="project" value="UniProtKB-KW"/>
</dbReference>
<reference evidence="8 9" key="1">
    <citation type="submission" date="2023-06" db="EMBL/GenBank/DDBJ databases">
        <title>SYSU T0a273.</title>
        <authorList>
            <person name="Gao L."/>
            <person name="Fang B.-Z."/>
            <person name="Li W.-J."/>
        </authorList>
    </citation>
    <scope>NUCLEOTIDE SEQUENCE [LARGE SCALE GENOMIC DNA]</scope>
    <source>
        <strain evidence="8 9">SYSU T0a273</strain>
    </source>
</reference>
<keyword evidence="3" id="KW-0285">Flavoprotein</keyword>
<evidence type="ECO:0000256" key="1">
    <source>
        <dbReference type="ARBA" id="ARBA00001917"/>
    </source>
</evidence>
<evidence type="ECO:0000256" key="2">
    <source>
        <dbReference type="ARBA" id="ARBA00004725"/>
    </source>
</evidence>
<evidence type="ECO:0000313" key="9">
    <source>
        <dbReference type="Proteomes" id="UP001172756"/>
    </source>
</evidence>
<dbReference type="PANTHER" id="PTHR48109">
    <property type="entry name" value="DIHYDROOROTATE DEHYDROGENASE (QUINONE), MITOCHONDRIAL-RELATED"/>
    <property type="match status" value="1"/>
</dbReference>
<dbReference type="GO" id="GO:0005737">
    <property type="term" value="C:cytoplasm"/>
    <property type="evidence" value="ECO:0007669"/>
    <property type="project" value="InterPro"/>
</dbReference>
<evidence type="ECO:0000256" key="5">
    <source>
        <dbReference type="ARBA" id="ARBA00022975"/>
    </source>
</evidence>
<evidence type="ECO:0000256" key="4">
    <source>
        <dbReference type="ARBA" id="ARBA00022643"/>
    </source>
</evidence>
<dbReference type="Proteomes" id="UP001172756">
    <property type="component" value="Unassembled WGS sequence"/>
</dbReference>
<accession>A0AB35MDY6</accession>
<keyword evidence="6" id="KW-0560">Oxidoreductase</keyword>
<feature type="domain" description="Dihydroorotate dehydrogenase catalytic" evidence="7">
    <location>
        <begin position="171"/>
        <end position="344"/>
    </location>
</feature>
<keyword evidence="4" id="KW-0288">FMN</keyword>
<evidence type="ECO:0000256" key="6">
    <source>
        <dbReference type="ARBA" id="ARBA00023002"/>
    </source>
</evidence>
<comment type="cofactor">
    <cofactor evidence="1">
        <name>FMN</name>
        <dbReference type="ChEBI" id="CHEBI:58210"/>
    </cofactor>
</comment>
<proteinExistence type="predicted"/>
<dbReference type="Pfam" id="PF01180">
    <property type="entry name" value="DHO_dh"/>
    <property type="match status" value="1"/>
</dbReference>
<dbReference type="InterPro" id="IPR050074">
    <property type="entry name" value="DHO_dehydrogenase"/>
</dbReference>
<dbReference type="InterPro" id="IPR013785">
    <property type="entry name" value="Aldolase_TIM"/>
</dbReference>
<evidence type="ECO:0000259" key="7">
    <source>
        <dbReference type="Pfam" id="PF01180"/>
    </source>
</evidence>
<gene>
    <name evidence="8" type="ORF">QQ002_00245</name>
</gene>
<dbReference type="AlphaFoldDB" id="A0AB35MDY6"/>
<comment type="pathway">
    <text evidence="2">Pyrimidine metabolism; UMP biosynthesis via de novo pathway.</text>
</comment>
<evidence type="ECO:0000313" key="8">
    <source>
        <dbReference type="EMBL" id="MDN4481967.1"/>
    </source>
</evidence>
<dbReference type="EMBL" id="JAUHQB010000001">
    <property type="protein sequence ID" value="MDN4481967.1"/>
    <property type="molecule type" value="Genomic_DNA"/>
</dbReference>
<dbReference type="GO" id="GO:0006207">
    <property type="term" value="P:'de novo' pyrimidine nucleobase biosynthetic process"/>
    <property type="evidence" value="ECO:0007669"/>
    <property type="project" value="TreeGrafter"/>
</dbReference>
<dbReference type="PANTHER" id="PTHR48109:SF1">
    <property type="entry name" value="DIHYDROOROTATE DEHYDROGENASE (FUMARATE)"/>
    <property type="match status" value="1"/>
</dbReference>
<sequence length="357" mass="36670">MTPFYDPLRSYEDNYANGPFGAFAEPGVAAVAPPAERFLGRPVHRAFGIPAGPLVNAAFCAAAFRHGYDVNVYKTVRTRSHPSHPFPNTLRVHVGGDLSLETARGALLADADFRGTASISNSFGVPSRDPDEWQPDMAAAVAAAGDGQLLVGSFQGTHPAPGAADRVSAYVADHVAAASLVVETGAPVLEMNLSCPNEGTADLLCFDTAAVVRIAGAIKEKVGDVPLLLKLAYFADDSALAALVHATAGIVDGYAAINTIPARLVDAAGRPALPGPGREVAGVCGDAIRWAGLEMVRRLARLRDDAGAGFAIVGVGGVMEASHHLAMRAAGADAVMSATGAMFRPGLGAEVRAARGA</sequence>
<dbReference type="InterPro" id="IPR005720">
    <property type="entry name" value="Dihydroorotate_DH_cat"/>
</dbReference>
<name>A0AB35MDY6_9MICO</name>